<evidence type="ECO:0000313" key="2">
    <source>
        <dbReference type="EMBL" id="GFR10503.1"/>
    </source>
</evidence>
<accession>A0A8X6GU34</accession>
<proteinExistence type="predicted"/>
<evidence type="ECO:0000256" key="1">
    <source>
        <dbReference type="SAM" id="MobiDB-lite"/>
    </source>
</evidence>
<dbReference type="AlphaFoldDB" id="A0A8X6GU34"/>
<dbReference type="EMBL" id="BMAO01016695">
    <property type="protein sequence ID" value="GFR10503.1"/>
    <property type="molecule type" value="Genomic_DNA"/>
</dbReference>
<dbReference type="Proteomes" id="UP000887116">
    <property type="component" value="Unassembled WGS sequence"/>
</dbReference>
<organism evidence="2 3">
    <name type="scientific">Trichonephila clavata</name>
    <name type="common">Joro spider</name>
    <name type="synonym">Nephila clavata</name>
    <dbReference type="NCBI Taxonomy" id="2740835"/>
    <lineage>
        <taxon>Eukaryota</taxon>
        <taxon>Metazoa</taxon>
        <taxon>Ecdysozoa</taxon>
        <taxon>Arthropoda</taxon>
        <taxon>Chelicerata</taxon>
        <taxon>Arachnida</taxon>
        <taxon>Araneae</taxon>
        <taxon>Araneomorphae</taxon>
        <taxon>Entelegynae</taxon>
        <taxon>Araneoidea</taxon>
        <taxon>Nephilidae</taxon>
        <taxon>Trichonephila</taxon>
    </lineage>
</organism>
<name>A0A8X6GU34_TRICU</name>
<gene>
    <name evidence="2" type="ORF">TNCT_714211</name>
</gene>
<reference evidence="2" key="1">
    <citation type="submission" date="2020-07" db="EMBL/GenBank/DDBJ databases">
        <title>Multicomponent nature underlies the extraordinary mechanical properties of spider dragline silk.</title>
        <authorList>
            <person name="Kono N."/>
            <person name="Nakamura H."/>
            <person name="Mori M."/>
            <person name="Yoshida Y."/>
            <person name="Ohtoshi R."/>
            <person name="Malay A.D."/>
            <person name="Moran D.A.P."/>
            <person name="Tomita M."/>
            <person name="Numata K."/>
            <person name="Arakawa K."/>
        </authorList>
    </citation>
    <scope>NUCLEOTIDE SEQUENCE</scope>
</reference>
<sequence>MKIFHLLSYNSASSRNISPADKITPTEEGCTESMGLRRQSRRGSSHRWWEWLRALFLKSLNRTNVRRMLKILTIYRFSQMQLKRLSKTARKSYAFA</sequence>
<protein>
    <submittedName>
        <fullName evidence="2">Uncharacterized protein</fullName>
    </submittedName>
</protein>
<keyword evidence="3" id="KW-1185">Reference proteome</keyword>
<evidence type="ECO:0000313" key="3">
    <source>
        <dbReference type="Proteomes" id="UP000887116"/>
    </source>
</evidence>
<comment type="caution">
    <text evidence="2">The sequence shown here is derived from an EMBL/GenBank/DDBJ whole genome shotgun (WGS) entry which is preliminary data.</text>
</comment>
<feature type="region of interest" description="Disordered" evidence="1">
    <location>
        <begin position="18"/>
        <end position="43"/>
    </location>
</feature>